<feature type="region of interest" description="Disordered" evidence="1">
    <location>
        <begin position="77"/>
        <end position="150"/>
    </location>
</feature>
<comment type="caution">
    <text evidence="2">The sequence shown here is derived from an EMBL/GenBank/DDBJ whole genome shotgun (WGS) entry which is preliminary data.</text>
</comment>
<dbReference type="EMBL" id="BNCO01000003">
    <property type="protein sequence ID" value="GIL46025.1"/>
    <property type="molecule type" value="Genomic_DNA"/>
</dbReference>
<evidence type="ECO:0000313" key="3">
    <source>
        <dbReference type="Proteomes" id="UP000747399"/>
    </source>
</evidence>
<organism evidence="2 3">
    <name type="scientific">Volvox africanus</name>
    <dbReference type="NCBI Taxonomy" id="51714"/>
    <lineage>
        <taxon>Eukaryota</taxon>
        <taxon>Viridiplantae</taxon>
        <taxon>Chlorophyta</taxon>
        <taxon>core chlorophytes</taxon>
        <taxon>Chlorophyceae</taxon>
        <taxon>CS clade</taxon>
        <taxon>Chlamydomonadales</taxon>
        <taxon>Volvocaceae</taxon>
        <taxon>Volvox</taxon>
    </lineage>
</organism>
<evidence type="ECO:0000313" key="2">
    <source>
        <dbReference type="EMBL" id="GIL46025.1"/>
    </source>
</evidence>
<reference evidence="2" key="1">
    <citation type="journal article" date="2021" name="Proc. Natl. Acad. Sci. U.S.A.">
        <title>Three genomes in the algal genus Volvox reveal the fate of a haploid sex-determining region after a transition to homothallism.</title>
        <authorList>
            <person name="Yamamoto K."/>
            <person name="Hamaji T."/>
            <person name="Kawai-Toyooka H."/>
            <person name="Matsuzaki R."/>
            <person name="Takahashi F."/>
            <person name="Nishimura Y."/>
            <person name="Kawachi M."/>
            <person name="Noguchi H."/>
            <person name="Minakuchi Y."/>
            <person name="Umen J.G."/>
            <person name="Toyoda A."/>
            <person name="Nozaki H."/>
        </authorList>
    </citation>
    <scope>NUCLEOTIDE SEQUENCE</scope>
    <source>
        <strain evidence="2">NIES-3780</strain>
    </source>
</reference>
<accession>A0A8J4EUE8</accession>
<dbReference type="AlphaFoldDB" id="A0A8J4EUE8"/>
<sequence>ALCSLRLPVHPFPSRAHADLQGITEAASCLQHPGIPLEEKLSAAPYLRPGHAAPRTCWAAEMHAQGTAISKQLLQKQQSNKASATNVPLPRSYRTQDVEDESAVTSEHTRAAFVTGTSSKTLEDVGGGIHPGSGDLETTRRSGEKVAGSS</sequence>
<gene>
    <name evidence="2" type="ORF">Vafri_3118</name>
</gene>
<name>A0A8J4EUE8_9CHLO</name>
<protein>
    <submittedName>
        <fullName evidence="2">Uncharacterized protein</fullName>
    </submittedName>
</protein>
<evidence type="ECO:0000256" key="1">
    <source>
        <dbReference type="SAM" id="MobiDB-lite"/>
    </source>
</evidence>
<keyword evidence="3" id="KW-1185">Reference proteome</keyword>
<feature type="non-terminal residue" evidence="2">
    <location>
        <position position="1"/>
    </location>
</feature>
<proteinExistence type="predicted"/>
<dbReference type="Proteomes" id="UP000747399">
    <property type="component" value="Unassembled WGS sequence"/>
</dbReference>